<accession>A0AAE1DXP0</accession>
<feature type="compositionally biased region" description="Basic and acidic residues" evidence="1">
    <location>
        <begin position="69"/>
        <end position="94"/>
    </location>
</feature>
<sequence length="94" mass="11292">MHKRLSRGLEATINKQRLCTRDSVEDWRPRSTSRDWTQETQWRTEGHDQQADTGHKRLSRGLEATINKQRLDTRDSVEDWRPRSTSRDWTQETQ</sequence>
<feature type="region of interest" description="Disordered" evidence="1">
    <location>
        <begin position="22"/>
        <end position="94"/>
    </location>
</feature>
<evidence type="ECO:0000313" key="2">
    <source>
        <dbReference type="EMBL" id="KAK3786886.1"/>
    </source>
</evidence>
<feature type="compositionally biased region" description="Basic and acidic residues" evidence="1">
    <location>
        <begin position="22"/>
        <end position="55"/>
    </location>
</feature>
<evidence type="ECO:0000313" key="3">
    <source>
        <dbReference type="Proteomes" id="UP001283361"/>
    </source>
</evidence>
<organism evidence="2 3">
    <name type="scientific">Elysia crispata</name>
    <name type="common">lettuce slug</name>
    <dbReference type="NCBI Taxonomy" id="231223"/>
    <lineage>
        <taxon>Eukaryota</taxon>
        <taxon>Metazoa</taxon>
        <taxon>Spiralia</taxon>
        <taxon>Lophotrochozoa</taxon>
        <taxon>Mollusca</taxon>
        <taxon>Gastropoda</taxon>
        <taxon>Heterobranchia</taxon>
        <taxon>Euthyneura</taxon>
        <taxon>Panpulmonata</taxon>
        <taxon>Sacoglossa</taxon>
        <taxon>Placobranchoidea</taxon>
        <taxon>Plakobranchidae</taxon>
        <taxon>Elysia</taxon>
    </lineage>
</organism>
<name>A0AAE1DXP0_9GAST</name>
<comment type="caution">
    <text evidence="2">The sequence shown here is derived from an EMBL/GenBank/DDBJ whole genome shotgun (WGS) entry which is preliminary data.</text>
</comment>
<proteinExistence type="predicted"/>
<evidence type="ECO:0000256" key="1">
    <source>
        <dbReference type="SAM" id="MobiDB-lite"/>
    </source>
</evidence>
<keyword evidence="3" id="KW-1185">Reference proteome</keyword>
<dbReference type="Proteomes" id="UP001283361">
    <property type="component" value="Unassembled WGS sequence"/>
</dbReference>
<dbReference type="EMBL" id="JAWDGP010001932">
    <property type="protein sequence ID" value="KAK3786886.1"/>
    <property type="molecule type" value="Genomic_DNA"/>
</dbReference>
<gene>
    <name evidence="2" type="ORF">RRG08_051688</name>
</gene>
<reference evidence="2" key="1">
    <citation type="journal article" date="2023" name="G3 (Bethesda)">
        <title>A reference genome for the long-term kleptoplast-retaining sea slug Elysia crispata morphotype clarki.</title>
        <authorList>
            <person name="Eastman K.E."/>
            <person name="Pendleton A.L."/>
            <person name="Shaikh M.A."/>
            <person name="Suttiyut T."/>
            <person name="Ogas R."/>
            <person name="Tomko P."/>
            <person name="Gavelis G."/>
            <person name="Widhalm J.R."/>
            <person name="Wisecaver J.H."/>
        </authorList>
    </citation>
    <scope>NUCLEOTIDE SEQUENCE</scope>
    <source>
        <strain evidence="2">ECLA1</strain>
    </source>
</reference>
<protein>
    <submittedName>
        <fullName evidence="2">Uncharacterized protein</fullName>
    </submittedName>
</protein>
<dbReference type="AlphaFoldDB" id="A0AAE1DXP0"/>